<name>A0A0N1NZ16_9EURO</name>
<accession>A0A0N1NZ16</accession>
<dbReference type="VEuPathDB" id="FungiDB:AB675_10863"/>
<keyword evidence="4" id="KW-0378">Hydrolase</keyword>
<gene>
    <name evidence="7" type="ORF">AB675_10863</name>
</gene>
<evidence type="ECO:0000256" key="5">
    <source>
        <dbReference type="ARBA" id="ARBA00023180"/>
    </source>
</evidence>
<dbReference type="GO" id="GO:0000324">
    <property type="term" value="C:fungal-type vacuole"/>
    <property type="evidence" value="ECO:0007669"/>
    <property type="project" value="TreeGrafter"/>
</dbReference>
<dbReference type="Gene3D" id="3.40.50.1820">
    <property type="entry name" value="alpha/beta hydrolase"/>
    <property type="match status" value="1"/>
</dbReference>
<keyword evidence="6" id="KW-0732">Signal</keyword>
<comment type="caution">
    <text evidence="7">The sequence shown here is derived from an EMBL/GenBank/DDBJ whole genome shotgun (WGS) entry which is preliminary data.</text>
</comment>
<keyword evidence="3" id="KW-0645">Protease</keyword>
<evidence type="ECO:0000313" key="7">
    <source>
        <dbReference type="EMBL" id="KPI40802.1"/>
    </source>
</evidence>
<dbReference type="InterPro" id="IPR029058">
    <property type="entry name" value="AB_hydrolase_fold"/>
</dbReference>
<dbReference type="InterPro" id="IPR001563">
    <property type="entry name" value="Peptidase_S10"/>
</dbReference>
<dbReference type="GO" id="GO:0006508">
    <property type="term" value="P:proteolysis"/>
    <property type="evidence" value="ECO:0007669"/>
    <property type="project" value="UniProtKB-KW"/>
</dbReference>
<dbReference type="Proteomes" id="UP000038010">
    <property type="component" value="Unassembled WGS sequence"/>
</dbReference>
<dbReference type="RefSeq" id="XP_018000765.1">
    <property type="nucleotide sequence ID" value="XM_018139662.1"/>
</dbReference>
<dbReference type="GO" id="GO:0004185">
    <property type="term" value="F:serine-type carboxypeptidase activity"/>
    <property type="evidence" value="ECO:0007669"/>
    <property type="project" value="InterPro"/>
</dbReference>
<dbReference type="PANTHER" id="PTHR11802:SF64">
    <property type="entry name" value="CARBOXYPEPTIDASE"/>
    <property type="match status" value="1"/>
</dbReference>
<dbReference type="GeneID" id="28731542"/>
<reference evidence="7 8" key="1">
    <citation type="submission" date="2015-06" db="EMBL/GenBank/DDBJ databases">
        <title>Draft genome of the ant-associated black yeast Phialophora attae CBS 131958.</title>
        <authorList>
            <person name="Moreno L.F."/>
            <person name="Stielow B.J."/>
            <person name="de Hoog S."/>
            <person name="Vicente V.A."/>
            <person name="Weiss V.A."/>
            <person name="de Vries M."/>
            <person name="Cruz L.M."/>
            <person name="Souza E.M."/>
        </authorList>
    </citation>
    <scope>NUCLEOTIDE SEQUENCE [LARGE SCALE GENOMIC DNA]</scope>
    <source>
        <strain evidence="7 8">CBS 131958</strain>
    </source>
</reference>
<feature type="signal peptide" evidence="6">
    <location>
        <begin position="1"/>
        <end position="19"/>
    </location>
</feature>
<evidence type="ECO:0000256" key="4">
    <source>
        <dbReference type="ARBA" id="ARBA00022801"/>
    </source>
</evidence>
<dbReference type="Pfam" id="PF00450">
    <property type="entry name" value="Peptidase_S10"/>
    <property type="match status" value="1"/>
</dbReference>
<evidence type="ECO:0000256" key="2">
    <source>
        <dbReference type="ARBA" id="ARBA00022645"/>
    </source>
</evidence>
<dbReference type="EMBL" id="LFJN01000011">
    <property type="protein sequence ID" value="KPI40802.1"/>
    <property type="molecule type" value="Genomic_DNA"/>
</dbReference>
<sequence>MHSALQSLMILAAAGLTLAQLPATITDHKKIDLGDGVGVRYKEPKLCETTEGVNSYSGFLDIAEDRHLFFWFFESRRNPEEDPVTLFLNGGPGADNMGGLFDEVGPCSPSDDGLTTVLRNDSSWNEISNLLFITQPVGVGFSHGFLEELSIPDPTDASGKRTLEGRIANADFVNLNTTELAADDMWAAMQAFYAALPEMAPRVKSKTFHMGTQSYGGHWGPGFFNRFRKETEALGDEAPFQIGSLMIINGITDAYLQYPSFPKFAMENTHGVHPPPLVTAYMDYSLLAEVNGCLAMIETCETAINLAPESLHFKSLCAEAAAVCRHTVEMPAQASLDFHNYDITNDINATKQPFPPGVYPVFLNVPEVQAALGVSSNYTVGVNTEVYGSFLFTGDFVRRKQRIDLEELLDAGVRVALWYGDKDWVCNWLGGEMLSLGTNSTQSEQFASAGYAPMTVDGTHYGDTREYGHFSFTRVFDAGHAVPFYQPEASFALFERTITGRDQATGMDDISEDYATEGPEKSTYSQINGDGKRARFLIDMVKSAKFRT</sequence>
<dbReference type="OrthoDB" id="443318at2759"/>
<feature type="chain" id="PRO_5005879456" evidence="6">
    <location>
        <begin position="20"/>
        <end position="548"/>
    </location>
</feature>
<evidence type="ECO:0000256" key="3">
    <source>
        <dbReference type="ARBA" id="ARBA00022670"/>
    </source>
</evidence>
<evidence type="ECO:0000256" key="6">
    <source>
        <dbReference type="SAM" id="SignalP"/>
    </source>
</evidence>
<proteinExistence type="inferred from homology"/>
<dbReference type="InterPro" id="IPR033124">
    <property type="entry name" value="Ser_caboxypep_his_AS"/>
</dbReference>
<dbReference type="PROSITE" id="PS00560">
    <property type="entry name" value="CARBOXYPEPT_SER_HIS"/>
    <property type="match status" value="1"/>
</dbReference>
<keyword evidence="5" id="KW-0325">Glycoprotein</keyword>
<keyword evidence="2 7" id="KW-0121">Carboxypeptidase</keyword>
<dbReference type="SUPFAM" id="SSF53474">
    <property type="entry name" value="alpha/beta-Hydrolases"/>
    <property type="match status" value="1"/>
</dbReference>
<organism evidence="7 8">
    <name type="scientific">Cyphellophora attinorum</name>
    <dbReference type="NCBI Taxonomy" id="1664694"/>
    <lineage>
        <taxon>Eukaryota</taxon>
        <taxon>Fungi</taxon>
        <taxon>Dikarya</taxon>
        <taxon>Ascomycota</taxon>
        <taxon>Pezizomycotina</taxon>
        <taxon>Eurotiomycetes</taxon>
        <taxon>Chaetothyriomycetidae</taxon>
        <taxon>Chaetothyriales</taxon>
        <taxon>Cyphellophoraceae</taxon>
        <taxon>Cyphellophora</taxon>
    </lineage>
</organism>
<dbReference type="PRINTS" id="PR00724">
    <property type="entry name" value="CRBOXYPTASEC"/>
</dbReference>
<dbReference type="AlphaFoldDB" id="A0A0N1NZ16"/>
<dbReference type="STRING" id="1664694.A0A0N1NZ16"/>
<evidence type="ECO:0000313" key="8">
    <source>
        <dbReference type="Proteomes" id="UP000038010"/>
    </source>
</evidence>
<dbReference type="PANTHER" id="PTHR11802">
    <property type="entry name" value="SERINE PROTEASE FAMILY S10 SERINE CARBOXYPEPTIDASE"/>
    <property type="match status" value="1"/>
</dbReference>
<comment type="similarity">
    <text evidence="1">Belongs to the peptidase S10 family.</text>
</comment>
<keyword evidence="8" id="KW-1185">Reference proteome</keyword>
<evidence type="ECO:0000256" key="1">
    <source>
        <dbReference type="ARBA" id="ARBA00009431"/>
    </source>
</evidence>
<protein>
    <submittedName>
        <fullName evidence="7">Carboxypeptidase-like protein</fullName>
    </submittedName>
</protein>